<dbReference type="Proteomes" id="UP001054252">
    <property type="component" value="Unassembled WGS sequence"/>
</dbReference>
<evidence type="ECO:0000313" key="2">
    <source>
        <dbReference type="EMBL" id="GKV35757.1"/>
    </source>
</evidence>
<evidence type="ECO:0000256" key="1">
    <source>
        <dbReference type="SAM" id="MobiDB-lite"/>
    </source>
</evidence>
<evidence type="ECO:0000313" key="3">
    <source>
        <dbReference type="Proteomes" id="UP001054252"/>
    </source>
</evidence>
<dbReference type="EMBL" id="BPVZ01000113">
    <property type="protein sequence ID" value="GKV35757.1"/>
    <property type="molecule type" value="Genomic_DNA"/>
</dbReference>
<proteinExistence type="predicted"/>
<protein>
    <submittedName>
        <fullName evidence="2">Uncharacterized protein</fullName>
    </submittedName>
</protein>
<feature type="region of interest" description="Disordered" evidence="1">
    <location>
        <begin position="1"/>
        <end position="23"/>
    </location>
</feature>
<sequence length="68" mass="7199">MAGLTGYCPGSISGRNRTAKQPPPNLMVVEFGSLSSVPDGLAGFYPQLGEVMRAMLGRDCSGPKRKDK</sequence>
<name>A0AAV5LGJ0_9ROSI</name>
<dbReference type="AlphaFoldDB" id="A0AAV5LGJ0"/>
<accession>A0AAV5LGJ0</accession>
<keyword evidence="3" id="KW-1185">Reference proteome</keyword>
<gene>
    <name evidence="2" type="ORF">SLEP1_g43977</name>
</gene>
<reference evidence="2 3" key="1">
    <citation type="journal article" date="2021" name="Commun. Biol.">
        <title>The genome of Shorea leprosula (Dipterocarpaceae) highlights the ecological relevance of drought in aseasonal tropical rainforests.</title>
        <authorList>
            <person name="Ng K.K.S."/>
            <person name="Kobayashi M.J."/>
            <person name="Fawcett J.A."/>
            <person name="Hatakeyama M."/>
            <person name="Paape T."/>
            <person name="Ng C.H."/>
            <person name="Ang C.C."/>
            <person name="Tnah L.H."/>
            <person name="Lee C.T."/>
            <person name="Nishiyama T."/>
            <person name="Sese J."/>
            <person name="O'Brien M.J."/>
            <person name="Copetti D."/>
            <person name="Mohd Noor M.I."/>
            <person name="Ong R.C."/>
            <person name="Putra M."/>
            <person name="Sireger I.Z."/>
            <person name="Indrioko S."/>
            <person name="Kosugi Y."/>
            <person name="Izuno A."/>
            <person name="Isagi Y."/>
            <person name="Lee S.L."/>
            <person name="Shimizu K.K."/>
        </authorList>
    </citation>
    <scope>NUCLEOTIDE SEQUENCE [LARGE SCALE GENOMIC DNA]</scope>
    <source>
        <strain evidence="2">214</strain>
    </source>
</reference>
<organism evidence="2 3">
    <name type="scientific">Rubroshorea leprosula</name>
    <dbReference type="NCBI Taxonomy" id="152421"/>
    <lineage>
        <taxon>Eukaryota</taxon>
        <taxon>Viridiplantae</taxon>
        <taxon>Streptophyta</taxon>
        <taxon>Embryophyta</taxon>
        <taxon>Tracheophyta</taxon>
        <taxon>Spermatophyta</taxon>
        <taxon>Magnoliopsida</taxon>
        <taxon>eudicotyledons</taxon>
        <taxon>Gunneridae</taxon>
        <taxon>Pentapetalae</taxon>
        <taxon>rosids</taxon>
        <taxon>malvids</taxon>
        <taxon>Malvales</taxon>
        <taxon>Dipterocarpaceae</taxon>
        <taxon>Rubroshorea</taxon>
    </lineage>
</organism>
<comment type="caution">
    <text evidence="2">The sequence shown here is derived from an EMBL/GenBank/DDBJ whole genome shotgun (WGS) entry which is preliminary data.</text>
</comment>